<evidence type="ECO:0000256" key="1">
    <source>
        <dbReference type="SAM" id="MobiDB-lite"/>
    </source>
</evidence>
<dbReference type="Proteomes" id="UP001066276">
    <property type="component" value="Chromosome 4_2"/>
</dbReference>
<keyword evidence="3" id="KW-1185">Reference proteome</keyword>
<dbReference type="AlphaFoldDB" id="A0AAV7S648"/>
<accession>A0AAV7S648</accession>
<reference evidence="2" key="1">
    <citation type="journal article" date="2022" name="bioRxiv">
        <title>Sequencing and chromosome-scale assembly of the giantPleurodeles waltlgenome.</title>
        <authorList>
            <person name="Brown T."/>
            <person name="Elewa A."/>
            <person name="Iarovenko S."/>
            <person name="Subramanian E."/>
            <person name="Araus A.J."/>
            <person name="Petzold A."/>
            <person name="Susuki M."/>
            <person name="Suzuki K.-i.T."/>
            <person name="Hayashi T."/>
            <person name="Toyoda A."/>
            <person name="Oliveira C."/>
            <person name="Osipova E."/>
            <person name="Leigh N.D."/>
            <person name="Simon A."/>
            <person name="Yun M.H."/>
        </authorList>
    </citation>
    <scope>NUCLEOTIDE SEQUENCE</scope>
    <source>
        <strain evidence="2">20211129_DDA</strain>
        <tissue evidence="2">Liver</tissue>
    </source>
</reference>
<organism evidence="2 3">
    <name type="scientific">Pleurodeles waltl</name>
    <name type="common">Iberian ribbed newt</name>
    <dbReference type="NCBI Taxonomy" id="8319"/>
    <lineage>
        <taxon>Eukaryota</taxon>
        <taxon>Metazoa</taxon>
        <taxon>Chordata</taxon>
        <taxon>Craniata</taxon>
        <taxon>Vertebrata</taxon>
        <taxon>Euteleostomi</taxon>
        <taxon>Amphibia</taxon>
        <taxon>Batrachia</taxon>
        <taxon>Caudata</taxon>
        <taxon>Salamandroidea</taxon>
        <taxon>Salamandridae</taxon>
        <taxon>Pleurodelinae</taxon>
        <taxon>Pleurodeles</taxon>
    </lineage>
</organism>
<name>A0AAV7S648_PLEWA</name>
<sequence length="126" mass="13356">MAAIIPCASPEQAPKKFKTKSVTGRKITLSPERGLEGPAEELIVSPVLRSVQQGGARFARRSGASFRLRVAIGGRGVGKQGAVMCVGRMGGAVWSSAPTRPQAPLVRRVSRRHRRQAPSLVESGGE</sequence>
<gene>
    <name evidence="2" type="ORF">NDU88_000609</name>
</gene>
<feature type="region of interest" description="Disordered" evidence="1">
    <location>
        <begin position="93"/>
        <end position="126"/>
    </location>
</feature>
<protein>
    <submittedName>
        <fullName evidence="2">Uncharacterized protein</fullName>
    </submittedName>
</protein>
<dbReference type="EMBL" id="JANPWB010000008">
    <property type="protein sequence ID" value="KAJ1160107.1"/>
    <property type="molecule type" value="Genomic_DNA"/>
</dbReference>
<proteinExistence type="predicted"/>
<evidence type="ECO:0000313" key="2">
    <source>
        <dbReference type="EMBL" id="KAJ1160107.1"/>
    </source>
</evidence>
<evidence type="ECO:0000313" key="3">
    <source>
        <dbReference type="Proteomes" id="UP001066276"/>
    </source>
</evidence>
<comment type="caution">
    <text evidence="2">The sequence shown here is derived from an EMBL/GenBank/DDBJ whole genome shotgun (WGS) entry which is preliminary data.</text>
</comment>